<organism evidence="1">
    <name type="scientific">Salmonella diarizonae</name>
    <dbReference type="NCBI Taxonomy" id="59204"/>
    <lineage>
        <taxon>Bacteria</taxon>
        <taxon>Pseudomonadati</taxon>
        <taxon>Pseudomonadota</taxon>
        <taxon>Gammaproteobacteria</taxon>
        <taxon>Enterobacterales</taxon>
        <taxon>Enterobacteriaceae</taxon>
        <taxon>Salmonella</taxon>
    </lineage>
</organism>
<protein>
    <submittedName>
        <fullName evidence="1">Uncharacterized protein</fullName>
    </submittedName>
</protein>
<accession>A0A8E9ZIJ9</accession>
<dbReference type="EMBL" id="CP075144">
    <property type="protein sequence ID" value="QWJ67947.1"/>
    <property type="molecule type" value="Genomic_DNA"/>
</dbReference>
<sequence>MKSANDVGLLVKSSEGLMKLLADSGIVRKEIADVAAKWAAAEAISWLASWEVMIALFLIEQLITYYFGNDLQKWCREGVFGLEPDDKLKSTWQLGPKKPRDKEYDNQQEEYQKALGAVL</sequence>
<name>A0A8E9ZIJ9_SALDZ</name>
<reference evidence="1" key="1">
    <citation type="submission" date="2018-07" db="EMBL/GenBank/DDBJ databases">
        <authorList>
            <consortium name="GenomeTrakr network: Whole genome sequencing for foodborne pathogen traceback"/>
        </authorList>
    </citation>
    <scope>NUCLEOTIDE SEQUENCE</scope>
    <source>
        <strain evidence="1">CFSAN030538</strain>
    </source>
</reference>
<proteinExistence type="predicted"/>
<evidence type="ECO:0000313" key="1">
    <source>
        <dbReference type="EMBL" id="QWJ67947.1"/>
    </source>
</evidence>
<reference evidence="1" key="2">
    <citation type="submission" date="2021-05" db="EMBL/GenBank/DDBJ databases">
        <title>Whole genome PacBio Sequel sequence of Salmonella enterica subsp. enterica.</title>
        <authorList>
            <person name="Hoffmann M."/>
            <person name="Balkey M."/>
            <person name="Luo Y."/>
        </authorList>
    </citation>
    <scope>NUCLEOTIDE SEQUENCE</scope>
    <source>
        <strain evidence="1">CFSAN030538</strain>
    </source>
</reference>
<gene>
    <name evidence="1" type="ORF">ABB53_014265</name>
</gene>
<dbReference type="AlphaFoldDB" id="A0A8E9ZIJ9"/>